<accession>A0A1I2R4Z6</accession>
<keyword evidence="1" id="KW-0812">Transmembrane</keyword>
<dbReference type="EMBL" id="FOOQ01000002">
    <property type="protein sequence ID" value="SFG33667.1"/>
    <property type="molecule type" value="Genomic_DNA"/>
</dbReference>
<proteinExistence type="predicted"/>
<dbReference type="Proteomes" id="UP000198876">
    <property type="component" value="Unassembled WGS sequence"/>
</dbReference>
<evidence type="ECO:0000313" key="2">
    <source>
        <dbReference type="EMBL" id="SFG33667.1"/>
    </source>
</evidence>
<dbReference type="Pfam" id="PF13197">
    <property type="entry name" value="DUF4013"/>
    <property type="match status" value="1"/>
</dbReference>
<dbReference type="STRING" id="553467.SAMN04488063_1723"/>
<evidence type="ECO:0000256" key="1">
    <source>
        <dbReference type="SAM" id="Phobius"/>
    </source>
</evidence>
<keyword evidence="1" id="KW-1133">Transmembrane helix</keyword>
<keyword evidence="3" id="KW-1185">Reference proteome</keyword>
<reference evidence="3" key="1">
    <citation type="submission" date="2016-10" db="EMBL/GenBank/DDBJ databases">
        <authorList>
            <person name="Varghese N."/>
            <person name="Submissions S."/>
        </authorList>
    </citation>
    <scope>NUCLEOTIDE SEQUENCE [LARGE SCALE GENOMIC DNA]</scope>
    <source>
        <strain evidence="3">CGMCC 1.7739</strain>
    </source>
</reference>
<dbReference type="InterPro" id="IPR025098">
    <property type="entry name" value="DUF4013"/>
</dbReference>
<feature type="transmembrane region" description="Helical" evidence="1">
    <location>
        <begin position="77"/>
        <end position="100"/>
    </location>
</feature>
<evidence type="ECO:0000313" key="3">
    <source>
        <dbReference type="Proteomes" id="UP000198876"/>
    </source>
</evidence>
<dbReference type="OrthoDB" id="107590at2157"/>
<feature type="transmembrane region" description="Helical" evidence="1">
    <location>
        <begin position="16"/>
        <end position="38"/>
    </location>
</feature>
<dbReference type="AlphaFoldDB" id="A0A1I2R4Z6"/>
<organism evidence="2 3">
    <name type="scientific">Halopelagius inordinatus</name>
    <dbReference type="NCBI Taxonomy" id="553467"/>
    <lineage>
        <taxon>Archaea</taxon>
        <taxon>Methanobacteriati</taxon>
        <taxon>Methanobacteriota</taxon>
        <taxon>Stenosarchaea group</taxon>
        <taxon>Halobacteria</taxon>
        <taxon>Halobacteriales</taxon>
        <taxon>Haloferacaceae</taxon>
    </lineage>
</organism>
<evidence type="ECO:0008006" key="4">
    <source>
        <dbReference type="Google" id="ProtNLM"/>
    </source>
</evidence>
<feature type="transmembrane region" description="Helical" evidence="1">
    <location>
        <begin position="112"/>
        <end position="135"/>
    </location>
</feature>
<feature type="transmembrane region" description="Helical" evidence="1">
    <location>
        <begin position="167"/>
        <end position="200"/>
    </location>
</feature>
<gene>
    <name evidence="2" type="ORF">SAMN04488063_1723</name>
</gene>
<protein>
    <recommendedName>
        <fullName evidence="4">DUF4013 domain-containing protein</fullName>
    </recommendedName>
</protein>
<sequence length="228" mass="23672">MLGDSLSYPLNSDDRIATILIGGLLSVLGVLVIPAFVIQGYLVRVLRGAAKGEPAAPSFTDWGDLIVDGIKLFVVNLAYGLLIAIPMAVFSFALFVPVSVSSNGGSPQPSAAVGIVAVVGGLLLLVFALLVAYVLPAAMTNFAVEDSLGAAFDFSTIWSGATTSEYFVGWVLAIVVGVVGGLVGSALSVVLVGIFVLFYVQVVSYYLFGRGFTEGLSEKRRAAAETNV</sequence>
<dbReference type="RefSeq" id="WP_092891251.1">
    <property type="nucleotide sequence ID" value="NZ_FOOQ01000002.1"/>
</dbReference>
<name>A0A1I2R4Z6_9EURY</name>
<keyword evidence="1" id="KW-0472">Membrane</keyword>